<keyword evidence="1" id="KW-0472">Membrane</keyword>
<comment type="caution">
    <text evidence="2">The sequence shown here is derived from an EMBL/GenBank/DDBJ whole genome shotgun (WGS) entry which is preliminary data.</text>
</comment>
<feature type="transmembrane region" description="Helical" evidence="1">
    <location>
        <begin position="7"/>
        <end position="28"/>
    </location>
</feature>
<proteinExistence type="predicted"/>
<name>A0A645CP78_9ZZZZ</name>
<dbReference type="AlphaFoldDB" id="A0A645CP78"/>
<accession>A0A645CP78</accession>
<reference evidence="2" key="1">
    <citation type="submission" date="2019-08" db="EMBL/GenBank/DDBJ databases">
        <authorList>
            <person name="Kucharzyk K."/>
            <person name="Murdoch R.W."/>
            <person name="Higgins S."/>
            <person name="Loffler F."/>
        </authorList>
    </citation>
    <scope>NUCLEOTIDE SEQUENCE</scope>
</reference>
<evidence type="ECO:0000256" key="1">
    <source>
        <dbReference type="SAM" id="Phobius"/>
    </source>
</evidence>
<keyword evidence="1" id="KW-1133">Transmembrane helix</keyword>
<keyword evidence="1" id="KW-0812">Transmembrane</keyword>
<sequence>MQKTEAGICLFIPLLWLTAGIWYSFIFISAWDDARLIEWSRYASALLWGSRALIGICLVLLAVVHVRYGKTPVRTSEKERLSLWRRVREYFTCPPKNTKDYTAQYLLVLIFLALIGVVWSHCMLSGNPGWKSWNRYFDGTTITMQTNWFLTVIYMVHLRKIPTENSEGEHPT</sequence>
<gene>
    <name evidence="2" type="ORF">SDC9_125881</name>
</gene>
<feature type="transmembrane region" description="Helical" evidence="1">
    <location>
        <begin position="136"/>
        <end position="156"/>
    </location>
</feature>
<feature type="transmembrane region" description="Helical" evidence="1">
    <location>
        <begin position="48"/>
        <end position="68"/>
    </location>
</feature>
<organism evidence="2">
    <name type="scientific">bioreactor metagenome</name>
    <dbReference type="NCBI Taxonomy" id="1076179"/>
    <lineage>
        <taxon>unclassified sequences</taxon>
        <taxon>metagenomes</taxon>
        <taxon>ecological metagenomes</taxon>
    </lineage>
</organism>
<feature type="transmembrane region" description="Helical" evidence="1">
    <location>
        <begin position="105"/>
        <end position="124"/>
    </location>
</feature>
<protein>
    <submittedName>
        <fullName evidence="2">Uncharacterized protein</fullName>
    </submittedName>
</protein>
<evidence type="ECO:0000313" key="2">
    <source>
        <dbReference type="EMBL" id="MPM78866.1"/>
    </source>
</evidence>
<dbReference type="EMBL" id="VSSQ01028958">
    <property type="protein sequence ID" value="MPM78866.1"/>
    <property type="molecule type" value="Genomic_DNA"/>
</dbReference>